<dbReference type="OrthoDB" id="4822at2759"/>
<feature type="domain" description="C2H2-type" evidence="4">
    <location>
        <begin position="145"/>
        <end position="174"/>
    </location>
</feature>
<dbReference type="PANTHER" id="PTHR47251">
    <property type="entry name" value="FINGER DOMAIN PROTEIN, PUTATIVE (AFU_ORTHOLOGUE AFUA_3G04180)-RELATED"/>
    <property type="match status" value="1"/>
</dbReference>
<feature type="region of interest" description="Disordered" evidence="3">
    <location>
        <begin position="19"/>
        <end position="43"/>
    </location>
</feature>
<feature type="domain" description="G-patch" evidence="5">
    <location>
        <begin position="46"/>
        <end position="93"/>
    </location>
</feature>
<evidence type="ECO:0000313" key="7">
    <source>
        <dbReference type="Proteomes" id="UP000232323"/>
    </source>
</evidence>
<feature type="region of interest" description="Disordered" evidence="3">
    <location>
        <begin position="311"/>
        <end position="352"/>
    </location>
</feature>
<feature type="coiled-coil region" evidence="2">
    <location>
        <begin position="105"/>
        <end position="144"/>
    </location>
</feature>
<dbReference type="InterPro" id="IPR013087">
    <property type="entry name" value="Znf_C2H2_type"/>
</dbReference>
<reference evidence="6 7" key="1">
    <citation type="submission" date="2017-08" db="EMBL/GenBank/DDBJ databases">
        <title>Acidophilic green algal genome provides insights into adaptation to an acidic environment.</title>
        <authorList>
            <person name="Hirooka S."/>
            <person name="Hirose Y."/>
            <person name="Kanesaki Y."/>
            <person name="Higuchi S."/>
            <person name="Fujiwara T."/>
            <person name="Onuma R."/>
            <person name="Era A."/>
            <person name="Ohbayashi R."/>
            <person name="Uzuka A."/>
            <person name="Nozaki H."/>
            <person name="Yoshikawa H."/>
            <person name="Miyagishima S.Y."/>
        </authorList>
    </citation>
    <scope>NUCLEOTIDE SEQUENCE [LARGE SCALE GENOMIC DNA]</scope>
    <source>
        <strain evidence="6 7">NIES-2499</strain>
    </source>
</reference>
<dbReference type="InterPro" id="IPR000467">
    <property type="entry name" value="G_patch_dom"/>
</dbReference>
<evidence type="ECO:0000259" key="4">
    <source>
        <dbReference type="PROSITE" id="PS50157"/>
    </source>
</evidence>
<evidence type="ECO:0000313" key="6">
    <source>
        <dbReference type="EMBL" id="GAX80827.1"/>
    </source>
</evidence>
<evidence type="ECO:0008006" key="8">
    <source>
        <dbReference type="Google" id="ProtNLM"/>
    </source>
</evidence>
<keyword evidence="1" id="KW-0479">Metal-binding</keyword>
<keyword evidence="2" id="KW-0175">Coiled coil</keyword>
<keyword evidence="1" id="KW-0863">Zinc-finger</keyword>
<organism evidence="6 7">
    <name type="scientific">Chlamydomonas eustigma</name>
    <dbReference type="NCBI Taxonomy" id="1157962"/>
    <lineage>
        <taxon>Eukaryota</taxon>
        <taxon>Viridiplantae</taxon>
        <taxon>Chlorophyta</taxon>
        <taxon>core chlorophytes</taxon>
        <taxon>Chlorophyceae</taxon>
        <taxon>CS clade</taxon>
        <taxon>Chlamydomonadales</taxon>
        <taxon>Chlamydomonadaceae</taxon>
        <taxon>Chlamydomonas</taxon>
    </lineage>
</organism>
<name>A0A250XCK2_9CHLO</name>
<feature type="region of interest" description="Disordered" evidence="3">
    <location>
        <begin position="180"/>
        <end position="274"/>
    </location>
</feature>
<evidence type="ECO:0000256" key="1">
    <source>
        <dbReference type="PROSITE-ProRule" id="PRU00042"/>
    </source>
</evidence>
<gene>
    <name evidence="6" type="ORF">CEUSTIGMA_g8262.t1</name>
</gene>
<dbReference type="EMBL" id="BEGY01000057">
    <property type="protein sequence ID" value="GAX80827.1"/>
    <property type="molecule type" value="Genomic_DNA"/>
</dbReference>
<dbReference type="SMART" id="SM00443">
    <property type="entry name" value="G_patch"/>
    <property type="match status" value="1"/>
</dbReference>
<evidence type="ECO:0000256" key="2">
    <source>
        <dbReference type="SAM" id="Coils"/>
    </source>
</evidence>
<proteinExistence type="predicted"/>
<dbReference type="PROSITE" id="PS50157">
    <property type="entry name" value="ZINC_FINGER_C2H2_2"/>
    <property type="match status" value="1"/>
</dbReference>
<dbReference type="GO" id="GO:0008270">
    <property type="term" value="F:zinc ion binding"/>
    <property type="evidence" value="ECO:0007669"/>
    <property type="project" value="UniProtKB-KW"/>
</dbReference>
<dbReference type="AlphaFoldDB" id="A0A250XCK2"/>
<dbReference type="PROSITE" id="PS50174">
    <property type="entry name" value="G_PATCH"/>
    <property type="match status" value="1"/>
</dbReference>
<dbReference type="Proteomes" id="UP000232323">
    <property type="component" value="Unassembled WGS sequence"/>
</dbReference>
<dbReference type="Pfam" id="PF01585">
    <property type="entry name" value="G-patch"/>
    <property type="match status" value="1"/>
</dbReference>
<feature type="compositionally biased region" description="Basic and acidic residues" evidence="3">
    <location>
        <begin position="182"/>
        <end position="210"/>
    </location>
</feature>
<protein>
    <recommendedName>
        <fullName evidence="8">G-patch domain-containing protein</fullName>
    </recommendedName>
</protein>
<dbReference type="STRING" id="1157962.A0A250XCK2"/>
<keyword evidence="1" id="KW-0862">Zinc</keyword>
<feature type="compositionally biased region" description="Pro residues" evidence="3">
    <location>
        <begin position="230"/>
        <end position="243"/>
    </location>
</feature>
<sequence length="352" mass="38346">MTESSGLGWQNVVVVDAKLSAPRGEEEQEDNVTEEYGASLEKPLPDTNVGFKLLLKMGWKAGKGLGRNEDGIIEPVRNGVDEGTRLGLGKQEQDDVFTNPENVQRKRLETEIQADEDEERRERREALAEKEAKIREEITEIKKTFLCETCQKQYNTAMELDAHLSSYDHHHKKRLAEMRAMTADRTRNERMKKEQKQAEREMQRLQKQIEKASSLKAFSSPSSQATHSVPTPPLPPTEPPPLHPEPDSTPGGDGVGGWATMTSSGVCGTPYQSALAPLLPPQSPYPPLASQPASSTGAGVSLSFGMKVGLQGRGTARGSYGGRGRGMPVIGRHSTATPAAAFSDSDDEAIEG</sequence>
<dbReference type="PROSITE" id="PS00028">
    <property type="entry name" value="ZINC_FINGER_C2H2_1"/>
    <property type="match status" value="1"/>
</dbReference>
<evidence type="ECO:0000256" key="3">
    <source>
        <dbReference type="SAM" id="MobiDB-lite"/>
    </source>
</evidence>
<evidence type="ECO:0000259" key="5">
    <source>
        <dbReference type="PROSITE" id="PS50174"/>
    </source>
</evidence>
<keyword evidence="7" id="KW-1185">Reference proteome</keyword>
<feature type="compositionally biased region" description="Low complexity" evidence="3">
    <location>
        <begin position="212"/>
        <end position="225"/>
    </location>
</feature>
<dbReference type="GO" id="GO:0003676">
    <property type="term" value="F:nucleic acid binding"/>
    <property type="evidence" value="ECO:0007669"/>
    <property type="project" value="InterPro"/>
</dbReference>
<accession>A0A250XCK2</accession>
<comment type="caution">
    <text evidence="6">The sequence shown here is derived from an EMBL/GenBank/DDBJ whole genome shotgun (WGS) entry which is preliminary data.</text>
</comment>
<dbReference type="PANTHER" id="PTHR47251:SF1">
    <property type="entry name" value="FINGER DOMAIN PROTEIN, PUTATIVE (AFU_ORTHOLOGUE AFUA_3G04180)-RELATED"/>
    <property type="match status" value="1"/>
</dbReference>